<feature type="binding site" evidence="3">
    <location>
        <position position="90"/>
    </location>
    <ligand>
        <name>Cu cation</name>
        <dbReference type="ChEBI" id="CHEBI:23378"/>
    </ligand>
</feature>
<dbReference type="GO" id="GO:0046872">
    <property type="term" value="F:metal ion binding"/>
    <property type="evidence" value="ECO:0007669"/>
    <property type="project" value="UniProtKB-KW"/>
</dbReference>
<keyword evidence="4" id="KW-1015">Disulfide bond</keyword>
<sequence length="217" mass="24369">MGQVGRKQPMSEGTQLQQESAMKKHWFPVLAGIILLAIVGVFGYKYMTEEKIEVLKPIADFTLDNSDGTTYTFNASAGKVRLVEFMFTNCPDICPATTYNMAKLQDQLKEKGLFGDKVEFVSITFDPDNDTPEVLQEYAAKFKADQSGWKFLRGDAQAVEKVTKDFGMMVIKQPDGSYAHTARMFLVDGDGNMRRAYGMAADMDMEVMMKEMEQLAD</sequence>
<feature type="disulfide bond" description="Redox-active" evidence="4">
    <location>
        <begin position="90"/>
        <end position="94"/>
    </location>
</feature>
<evidence type="ECO:0000256" key="2">
    <source>
        <dbReference type="ARBA" id="ARBA00023008"/>
    </source>
</evidence>
<evidence type="ECO:0000259" key="6">
    <source>
        <dbReference type="PROSITE" id="PS51352"/>
    </source>
</evidence>
<evidence type="ECO:0000313" key="7">
    <source>
        <dbReference type="EMBL" id="PSJ94316.1"/>
    </source>
</evidence>
<feature type="binding site" evidence="3">
    <location>
        <position position="94"/>
    </location>
    <ligand>
        <name>Cu cation</name>
        <dbReference type="ChEBI" id="CHEBI:23378"/>
    </ligand>
</feature>
<dbReference type="PANTHER" id="PTHR12151">
    <property type="entry name" value="ELECTRON TRANSPORT PROTIN SCO1/SENC FAMILY MEMBER"/>
    <property type="match status" value="1"/>
</dbReference>
<dbReference type="CDD" id="cd02968">
    <property type="entry name" value="SCO"/>
    <property type="match status" value="1"/>
</dbReference>
<accession>A0A2P7V522</accession>
<dbReference type="AlphaFoldDB" id="A0A2P7V522"/>
<feature type="domain" description="Thioredoxin" evidence="6">
    <location>
        <begin position="52"/>
        <end position="217"/>
    </location>
</feature>
<dbReference type="InterPro" id="IPR003782">
    <property type="entry name" value="SCO1/SenC"/>
</dbReference>
<dbReference type="Pfam" id="PF02630">
    <property type="entry name" value="SCO1-SenC"/>
    <property type="match status" value="1"/>
</dbReference>
<gene>
    <name evidence="7" type="ORF">C7R93_16515</name>
</gene>
<comment type="similarity">
    <text evidence="1">Belongs to the SCO1/2 family.</text>
</comment>
<evidence type="ECO:0000256" key="4">
    <source>
        <dbReference type="PIRSR" id="PIRSR603782-2"/>
    </source>
</evidence>
<feature type="binding site" evidence="3">
    <location>
        <position position="180"/>
    </location>
    <ligand>
        <name>Cu cation</name>
        <dbReference type="ChEBI" id="CHEBI:23378"/>
    </ligand>
</feature>
<evidence type="ECO:0000313" key="8">
    <source>
        <dbReference type="Proteomes" id="UP000240419"/>
    </source>
</evidence>
<reference evidence="7 8" key="1">
    <citation type="submission" date="2018-03" db="EMBL/GenBank/DDBJ databases">
        <title>Brevisbacillus phylogenomics.</title>
        <authorList>
            <person name="Dunlap C."/>
        </authorList>
    </citation>
    <scope>NUCLEOTIDE SEQUENCE [LARGE SCALE GENOMIC DNA]</scope>
    <source>
        <strain evidence="7 8">NRRL NRS-1210</strain>
    </source>
</reference>
<dbReference type="PROSITE" id="PS51352">
    <property type="entry name" value="THIOREDOXIN_2"/>
    <property type="match status" value="1"/>
</dbReference>
<dbReference type="PANTHER" id="PTHR12151:SF25">
    <property type="entry name" value="LINALOOL DEHYDRATASE_ISOMERASE DOMAIN-CONTAINING PROTEIN"/>
    <property type="match status" value="1"/>
</dbReference>
<keyword evidence="8" id="KW-1185">Reference proteome</keyword>
<dbReference type="OrthoDB" id="9811998at2"/>
<evidence type="ECO:0000256" key="1">
    <source>
        <dbReference type="ARBA" id="ARBA00010996"/>
    </source>
</evidence>
<protein>
    <submittedName>
        <fullName evidence="7">SCO family protein</fullName>
    </submittedName>
</protein>
<dbReference type="EMBL" id="PXZM01000024">
    <property type="protein sequence ID" value="PSJ94316.1"/>
    <property type="molecule type" value="Genomic_DNA"/>
</dbReference>
<evidence type="ECO:0000256" key="5">
    <source>
        <dbReference type="SAM" id="Phobius"/>
    </source>
</evidence>
<dbReference type="InterPro" id="IPR013766">
    <property type="entry name" value="Thioredoxin_domain"/>
</dbReference>
<keyword evidence="5" id="KW-0472">Membrane</keyword>
<feature type="transmembrane region" description="Helical" evidence="5">
    <location>
        <begin position="26"/>
        <end position="47"/>
    </location>
</feature>
<dbReference type="Gene3D" id="3.40.30.10">
    <property type="entry name" value="Glutaredoxin"/>
    <property type="match status" value="1"/>
</dbReference>
<dbReference type="SUPFAM" id="SSF52833">
    <property type="entry name" value="Thioredoxin-like"/>
    <property type="match status" value="1"/>
</dbReference>
<keyword evidence="3" id="KW-0479">Metal-binding</keyword>
<proteinExistence type="inferred from homology"/>
<dbReference type="InterPro" id="IPR036249">
    <property type="entry name" value="Thioredoxin-like_sf"/>
</dbReference>
<name>A0A2P7V522_9BACL</name>
<keyword evidence="5" id="KW-1133">Transmembrane helix</keyword>
<keyword evidence="2 3" id="KW-0186">Copper</keyword>
<comment type="caution">
    <text evidence="7">The sequence shown here is derived from an EMBL/GenBank/DDBJ whole genome shotgun (WGS) entry which is preliminary data.</text>
</comment>
<dbReference type="Proteomes" id="UP000240419">
    <property type="component" value="Unassembled WGS sequence"/>
</dbReference>
<organism evidence="7 8">
    <name type="scientific">Brevibacillus fortis</name>
    <dbReference type="NCBI Taxonomy" id="2126352"/>
    <lineage>
        <taxon>Bacteria</taxon>
        <taxon>Bacillati</taxon>
        <taxon>Bacillota</taxon>
        <taxon>Bacilli</taxon>
        <taxon>Bacillales</taxon>
        <taxon>Paenibacillaceae</taxon>
        <taxon>Brevibacillus</taxon>
    </lineage>
</organism>
<keyword evidence="5" id="KW-0812">Transmembrane</keyword>
<evidence type="ECO:0000256" key="3">
    <source>
        <dbReference type="PIRSR" id="PIRSR603782-1"/>
    </source>
</evidence>